<evidence type="ECO:0000313" key="1">
    <source>
        <dbReference type="EMBL" id="EKC33994.1"/>
    </source>
</evidence>
<protein>
    <submittedName>
        <fullName evidence="1">Uncharacterized protein</fullName>
    </submittedName>
</protein>
<proteinExistence type="predicted"/>
<name>K1QS42_MAGGI</name>
<reference evidence="1" key="1">
    <citation type="journal article" date="2012" name="Nature">
        <title>The oyster genome reveals stress adaptation and complexity of shell formation.</title>
        <authorList>
            <person name="Zhang G."/>
            <person name="Fang X."/>
            <person name="Guo X."/>
            <person name="Li L."/>
            <person name="Luo R."/>
            <person name="Xu F."/>
            <person name="Yang P."/>
            <person name="Zhang L."/>
            <person name="Wang X."/>
            <person name="Qi H."/>
            <person name="Xiong Z."/>
            <person name="Que H."/>
            <person name="Xie Y."/>
            <person name="Holland P.W."/>
            <person name="Paps J."/>
            <person name="Zhu Y."/>
            <person name="Wu F."/>
            <person name="Chen Y."/>
            <person name="Wang J."/>
            <person name="Peng C."/>
            <person name="Meng J."/>
            <person name="Yang L."/>
            <person name="Liu J."/>
            <person name="Wen B."/>
            <person name="Zhang N."/>
            <person name="Huang Z."/>
            <person name="Zhu Q."/>
            <person name="Feng Y."/>
            <person name="Mount A."/>
            <person name="Hedgecock D."/>
            <person name="Xu Z."/>
            <person name="Liu Y."/>
            <person name="Domazet-Loso T."/>
            <person name="Du Y."/>
            <person name="Sun X."/>
            <person name="Zhang S."/>
            <person name="Liu B."/>
            <person name="Cheng P."/>
            <person name="Jiang X."/>
            <person name="Li J."/>
            <person name="Fan D."/>
            <person name="Wang W."/>
            <person name="Fu W."/>
            <person name="Wang T."/>
            <person name="Wang B."/>
            <person name="Zhang J."/>
            <person name="Peng Z."/>
            <person name="Li Y."/>
            <person name="Li N."/>
            <person name="Wang J."/>
            <person name="Chen M."/>
            <person name="He Y."/>
            <person name="Tan F."/>
            <person name="Song X."/>
            <person name="Zheng Q."/>
            <person name="Huang R."/>
            <person name="Yang H."/>
            <person name="Du X."/>
            <person name="Chen L."/>
            <person name="Yang M."/>
            <person name="Gaffney P.M."/>
            <person name="Wang S."/>
            <person name="Luo L."/>
            <person name="She Z."/>
            <person name="Ming Y."/>
            <person name="Huang W."/>
            <person name="Zhang S."/>
            <person name="Huang B."/>
            <person name="Zhang Y."/>
            <person name="Qu T."/>
            <person name="Ni P."/>
            <person name="Miao G."/>
            <person name="Wang J."/>
            <person name="Wang Q."/>
            <person name="Steinberg C.E."/>
            <person name="Wang H."/>
            <person name="Li N."/>
            <person name="Qian L."/>
            <person name="Zhang G."/>
            <person name="Li Y."/>
            <person name="Yang H."/>
            <person name="Liu X."/>
            <person name="Wang J."/>
            <person name="Yin Y."/>
            <person name="Wang J."/>
        </authorList>
    </citation>
    <scope>NUCLEOTIDE SEQUENCE [LARGE SCALE GENOMIC DNA]</scope>
    <source>
        <strain evidence="1">05x7-T-G4-1.051#20</strain>
    </source>
</reference>
<dbReference type="EMBL" id="JH819115">
    <property type="protein sequence ID" value="EKC33994.1"/>
    <property type="molecule type" value="Genomic_DNA"/>
</dbReference>
<gene>
    <name evidence="1" type="ORF">CGI_10001166</name>
</gene>
<sequence>MSEPEEQQKDIPPAKSKRIKVLTMEEDGTDKGSVNSEDHLLQRANVSEDHLLQKAGRENREVCFWKVKQTDYDLYVIL</sequence>
<organism evidence="1">
    <name type="scientific">Magallana gigas</name>
    <name type="common">Pacific oyster</name>
    <name type="synonym">Crassostrea gigas</name>
    <dbReference type="NCBI Taxonomy" id="29159"/>
    <lineage>
        <taxon>Eukaryota</taxon>
        <taxon>Metazoa</taxon>
        <taxon>Spiralia</taxon>
        <taxon>Lophotrochozoa</taxon>
        <taxon>Mollusca</taxon>
        <taxon>Bivalvia</taxon>
        <taxon>Autobranchia</taxon>
        <taxon>Pteriomorphia</taxon>
        <taxon>Ostreida</taxon>
        <taxon>Ostreoidea</taxon>
        <taxon>Ostreidae</taxon>
        <taxon>Magallana</taxon>
    </lineage>
</organism>
<dbReference type="AlphaFoldDB" id="K1QS42"/>
<accession>K1QS42</accession>
<dbReference type="InParanoid" id="K1QS42"/>
<dbReference type="HOGENOM" id="CLU_2624446_0_0_1"/>